<evidence type="ECO:0008006" key="4">
    <source>
        <dbReference type="Google" id="ProtNLM"/>
    </source>
</evidence>
<dbReference type="Proteomes" id="UP000615326">
    <property type="component" value="Unassembled WGS sequence"/>
</dbReference>
<evidence type="ECO:0000313" key="2">
    <source>
        <dbReference type="EMBL" id="NHO33369.1"/>
    </source>
</evidence>
<keyword evidence="1" id="KW-1133">Transmembrane helix</keyword>
<dbReference type="RefSeq" id="WP_173577890.1">
    <property type="nucleotide sequence ID" value="NZ_WOSW01000026.1"/>
</dbReference>
<organism evidence="2 3">
    <name type="scientific">Acetobacter fallax</name>
    <dbReference type="NCBI Taxonomy" id="1737473"/>
    <lineage>
        <taxon>Bacteria</taxon>
        <taxon>Pseudomonadati</taxon>
        <taxon>Pseudomonadota</taxon>
        <taxon>Alphaproteobacteria</taxon>
        <taxon>Acetobacterales</taxon>
        <taxon>Acetobacteraceae</taxon>
        <taxon>Acetobacter</taxon>
    </lineage>
</organism>
<gene>
    <name evidence="2" type="ORF">GOB84_12490</name>
</gene>
<feature type="transmembrane region" description="Helical" evidence="1">
    <location>
        <begin position="325"/>
        <end position="344"/>
    </location>
</feature>
<evidence type="ECO:0000313" key="3">
    <source>
        <dbReference type="Proteomes" id="UP000615326"/>
    </source>
</evidence>
<evidence type="ECO:0000256" key="1">
    <source>
        <dbReference type="SAM" id="Phobius"/>
    </source>
</evidence>
<keyword evidence="1" id="KW-0472">Membrane</keyword>
<dbReference type="EMBL" id="WOSW01000026">
    <property type="protein sequence ID" value="NHO33369.1"/>
    <property type="molecule type" value="Genomic_DNA"/>
</dbReference>
<name>A0ABX0KAA5_9PROT</name>
<feature type="transmembrane region" description="Helical" evidence="1">
    <location>
        <begin position="365"/>
        <end position="383"/>
    </location>
</feature>
<feature type="transmembrane region" description="Helical" evidence="1">
    <location>
        <begin position="294"/>
        <end position="313"/>
    </location>
</feature>
<feature type="transmembrane region" description="Helical" evidence="1">
    <location>
        <begin position="123"/>
        <end position="141"/>
    </location>
</feature>
<keyword evidence="1" id="KW-0812">Transmembrane</keyword>
<reference evidence="2 3" key="1">
    <citation type="journal article" date="2020" name="Int. J. Syst. Evol. Microbiol.">
        <title>Novel acetic acid bacteria from cider fermentations: Acetobacter conturbans sp. nov. and Acetobacter fallax sp. nov.</title>
        <authorList>
            <person name="Sombolestani A.S."/>
            <person name="Cleenwerck I."/>
            <person name="Cnockaert M."/>
            <person name="Borremans W."/>
            <person name="Wieme A.D."/>
            <person name="De Vuyst L."/>
            <person name="Vandamme P."/>
        </authorList>
    </citation>
    <scope>NUCLEOTIDE SEQUENCE [LARGE SCALE GENOMIC DNA]</scope>
    <source>
        <strain evidence="2 3">LMG 1637</strain>
    </source>
</reference>
<sequence length="511" mass="54240">MPVRTESSGFGTAFRMAIVFIALSVLALIAAPVLGLSARIPFDYNEGWNAYAALRALGLSGGPLYPAPGGLIANNYPPLSFFVTGVLGWLTGDMIIAGRIIALVSLLTSAGLAGAVSRRCGPGGWGVAAAVLLPLLYVAAFSHDYVAMDDPQWFGIAIMLSAVLIFVSAPAGADGRPDLRAPRLIATAALMVTAGMVKHNVLSWPAAVTFQLAVMAVRRRDWRPFGVWLISGAAFAAFAVGLCVVIFGPVFLTDVLHHSRVINPALMLSGARRTSEILSLGLVSLTLIGRRPSVPHGGLLARAAACSILWTLIQRTGEGVALNAWFEPLIVLSILTGVAISAAGQREHGLSVTGPARFASRVGPAGLLGIALVPFLIGAWVLLPRAVSQVVHLKRDARAWDVFVDEVRRQPGQVGCSMAAICYWAGKDNLIDVFNYSEYVANGGSRDPFVALLGRPDLAGFVIPVASDGSHFRHRNNELLRQKALLAPVYDRDRPGPVSPDGKLRLYLPVR</sequence>
<feature type="transmembrane region" description="Helical" evidence="1">
    <location>
        <begin position="12"/>
        <end position="34"/>
    </location>
</feature>
<proteinExistence type="predicted"/>
<feature type="transmembrane region" description="Helical" evidence="1">
    <location>
        <begin position="153"/>
        <end position="172"/>
    </location>
</feature>
<comment type="caution">
    <text evidence="2">The sequence shown here is derived from an EMBL/GenBank/DDBJ whole genome shotgun (WGS) entry which is preliminary data.</text>
</comment>
<accession>A0ABX0KAA5</accession>
<feature type="transmembrane region" description="Helical" evidence="1">
    <location>
        <begin position="227"/>
        <end position="252"/>
    </location>
</feature>
<feature type="transmembrane region" description="Helical" evidence="1">
    <location>
        <begin position="96"/>
        <end position="116"/>
    </location>
</feature>
<protein>
    <recommendedName>
        <fullName evidence="4">Glycosyltransferase RgtA/B/C/D-like domain-containing protein</fullName>
    </recommendedName>
</protein>
<keyword evidence="3" id="KW-1185">Reference proteome</keyword>